<evidence type="ECO:0000313" key="3">
    <source>
        <dbReference type="Proteomes" id="UP000076502"/>
    </source>
</evidence>
<dbReference type="SUPFAM" id="SSF53098">
    <property type="entry name" value="Ribonuclease H-like"/>
    <property type="match status" value="1"/>
</dbReference>
<keyword evidence="3" id="KW-1185">Reference proteome</keyword>
<dbReference type="InterPro" id="IPR012337">
    <property type="entry name" value="RNaseH-like_sf"/>
</dbReference>
<dbReference type="STRING" id="178035.A0A154PTD7"/>
<dbReference type="PANTHER" id="PTHR45913:SF5">
    <property type="entry name" value="GENERAL TRANSCRIPTION FACTOR II-I REPEAT DOMAIN-CONTAINING PROTEIN 2A-LIKE PROTEIN"/>
    <property type="match status" value="1"/>
</dbReference>
<dbReference type="InterPro" id="IPR040647">
    <property type="entry name" value="SPIN-DOC_Znf-C2H2"/>
</dbReference>
<reference evidence="2 3" key="1">
    <citation type="submission" date="2015-07" db="EMBL/GenBank/DDBJ databases">
        <title>The genome of Dufourea novaeangliae.</title>
        <authorList>
            <person name="Pan H."/>
            <person name="Kapheim K."/>
        </authorList>
    </citation>
    <scope>NUCLEOTIDE SEQUENCE [LARGE SCALE GENOMIC DNA]</scope>
    <source>
        <strain evidence="2">0120121106</strain>
        <tissue evidence="2">Whole body</tissue>
    </source>
</reference>
<dbReference type="OrthoDB" id="8195826at2759"/>
<name>A0A154PTD7_DUFNO</name>
<organism evidence="2 3">
    <name type="scientific">Dufourea novaeangliae</name>
    <name type="common">Sweat bee</name>
    <dbReference type="NCBI Taxonomy" id="178035"/>
    <lineage>
        <taxon>Eukaryota</taxon>
        <taxon>Metazoa</taxon>
        <taxon>Ecdysozoa</taxon>
        <taxon>Arthropoda</taxon>
        <taxon>Hexapoda</taxon>
        <taxon>Insecta</taxon>
        <taxon>Pterygota</taxon>
        <taxon>Neoptera</taxon>
        <taxon>Endopterygota</taxon>
        <taxon>Hymenoptera</taxon>
        <taxon>Apocrita</taxon>
        <taxon>Aculeata</taxon>
        <taxon>Apoidea</taxon>
        <taxon>Anthophila</taxon>
        <taxon>Halictidae</taxon>
        <taxon>Rophitinae</taxon>
        <taxon>Dufourea</taxon>
    </lineage>
</organism>
<dbReference type="Proteomes" id="UP000076502">
    <property type="component" value="Unassembled WGS sequence"/>
</dbReference>
<evidence type="ECO:0000259" key="1">
    <source>
        <dbReference type="Pfam" id="PF18658"/>
    </source>
</evidence>
<dbReference type="Pfam" id="PF18658">
    <property type="entry name" value="zf-C2H2_12"/>
    <property type="match status" value="1"/>
</dbReference>
<feature type="domain" description="SPIN-DOC-like zinc-finger" evidence="1">
    <location>
        <begin position="15"/>
        <end position="59"/>
    </location>
</feature>
<dbReference type="AlphaFoldDB" id="A0A154PTD7"/>
<evidence type="ECO:0000313" key="2">
    <source>
        <dbReference type="EMBL" id="KZC14694.1"/>
    </source>
</evidence>
<proteinExistence type="predicted"/>
<protein>
    <submittedName>
        <fullName evidence="2">General transcription factor II-I repeat domain-containing protein 2</fullName>
    </submittedName>
</protein>
<dbReference type="EMBL" id="KQ435114">
    <property type="protein sequence ID" value="KZC14694.1"/>
    <property type="molecule type" value="Genomic_DNA"/>
</dbReference>
<sequence>MSKKRSIEEEHRNFQEKWELQYFCVQNKNKILCLICKNSISVAKEYNLKRHYDTNHKTNYDQYVAKLREDKLSELKSILQKQQSVFTKCVEDNTAAVKVSYILSHLIASRSKPFTEGEFISECLIKAAEVLCPAQIKKFKSVSLSRNTVASRIDEIAENLRNQHNTTISTFQAYSIAIDESTDIRNIAQLAVFIRGCDVNLKISEELLEIIPMHNTTTGADIFDALMEVLKKYKLPLEKFVCLATDGAPTMTGITKGVVARLKETCKQHGNNNFEHFHCIIHQQVLCSKVLNIGHVLKIVTKIVNYIRARGLNHRQFASFLEDIECEYTDLPYYTEVRWLSSHKVLKRFFKLLDEIIIFLETKNYECAELKDGQWIKDLAFSVDITSHLNQLNLKLQGKNHVVTTLFDNINAFKQKLLLWRKQIEKENLSHFESCQYLLIKSPKLKFTEYAHQIKLLETEFDRRFSDFKSCELQFRLFTSPLSIDIEIVDENLQMELIEIQCDSLLKQKCMEVGIPDFYTYLSVDRFPKMLSFVTRIMAMFGSTYLCEQLFSLMKNNKNSERSRLTDQHLSSILKIASAQYIQPNYLMTCFVKNDVKYLLKSNIKL</sequence>
<gene>
    <name evidence="2" type="ORF">WN55_07191</name>
</gene>
<accession>A0A154PTD7</accession>
<dbReference type="PANTHER" id="PTHR45913">
    <property type="entry name" value="EPM2A-INTERACTING PROTEIN 1"/>
    <property type="match status" value="1"/>
</dbReference>